<dbReference type="Proteomes" id="UP000279470">
    <property type="component" value="Unassembled WGS sequence"/>
</dbReference>
<evidence type="ECO:0000313" key="1">
    <source>
        <dbReference type="EMBL" id="RST72456.1"/>
    </source>
</evidence>
<evidence type="ECO:0008006" key="3">
    <source>
        <dbReference type="Google" id="ProtNLM"/>
    </source>
</evidence>
<dbReference type="RefSeq" id="WP_126044161.1">
    <property type="nucleotide sequence ID" value="NZ_RXFM01000002.1"/>
</dbReference>
<name>A0A3R9ZC01_9RICK</name>
<comment type="caution">
    <text evidence="1">The sequence shown here is derived from an EMBL/GenBank/DDBJ whole genome shotgun (WGS) entry which is preliminary data.</text>
</comment>
<proteinExistence type="predicted"/>
<organism evidence="1 2">
    <name type="scientific">Candidatus Aquarickettsia rohweri</name>
    <dbReference type="NCBI Taxonomy" id="2602574"/>
    <lineage>
        <taxon>Bacteria</taxon>
        <taxon>Pseudomonadati</taxon>
        <taxon>Pseudomonadota</taxon>
        <taxon>Alphaproteobacteria</taxon>
        <taxon>Rickettsiales</taxon>
        <taxon>Candidatus Midichloriaceae</taxon>
        <taxon>Candidatus Aquarickettsia</taxon>
    </lineage>
</organism>
<dbReference type="AlphaFoldDB" id="A0A3R9ZC01"/>
<dbReference type="EMBL" id="RXFM01000002">
    <property type="protein sequence ID" value="RST72456.1"/>
    <property type="molecule type" value="Genomic_DNA"/>
</dbReference>
<evidence type="ECO:0000313" key="2">
    <source>
        <dbReference type="Proteomes" id="UP000279470"/>
    </source>
</evidence>
<keyword evidence="2" id="KW-1185">Reference proteome</keyword>
<reference evidence="2" key="1">
    <citation type="submission" date="2018-11" db="EMBL/GenBank/DDBJ databases">
        <title>Phylogenetic, genomic, and biogeographic characterization of a novel and ubiquitous marine invertebrate-associated Rickettsiales parasite, Candidatus Marinoinvertebrata rohwerii, gen. nov., sp. nov.</title>
        <authorList>
            <person name="Klinges J.G."/>
            <person name="Rosales S.M."/>
            <person name="Mcminds R."/>
            <person name="Shaver E.C."/>
            <person name="Shantz A."/>
            <person name="Peters E.C."/>
            <person name="Burkepile D.E."/>
            <person name="Silliman B.R."/>
            <person name="Vega Thurber R.L."/>
        </authorList>
    </citation>
    <scope>NUCLEOTIDE SEQUENCE [LARGE SCALE GENOMIC DNA]</scope>
    <source>
        <strain evidence="2">a_cerv_44</strain>
    </source>
</reference>
<sequence length="101" mass="11905">MDTINKFKYNDLKRKAQIYHCNIFLFISEFEDENIFNFIIKEFGDNFLLKNFGGNINGKDLYGRAPIHYLVKAFNLMKFWIYNYKPDINVKSVEGSNAAFG</sequence>
<accession>A0A3R9ZC01</accession>
<gene>
    <name evidence="1" type="ORF">EIC27_00230</name>
</gene>
<protein>
    <recommendedName>
        <fullName evidence="3">Ankyrin repeat domain-containing protein</fullName>
    </recommendedName>
</protein>